<evidence type="ECO:0000256" key="9">
    <source>
        <dbReference type="SAM" id="MobiDB-lite"/>
    </source>
</evidence>
<proteinExistence type="predicted"/>
<keyword evidence="5 10" id="KW-0812">Transmembrane</keyword>
<feature type="transmembrane region" description="Helical" evidence="10">
    <location>
        <begin position="148"/>
        <end position="174"/>
    </location>
</feature>
<keyword evidence="12" id="KW-1185">Reference proteome</keyword>
<keyword evidence="8 10" id="KW-0472">Membrane</keyword>
<comment type="caution">
    <text evidence="11">The sequence shown here is derived from an EMBL/GenBank/DDBJ whole genome shotgun (WGS) entry which is preliminary data.</text>
</comment>
<evidence type="ECO:0000256" key="4">
    <source>
        <dbReference type="ARBA" id="ARBA00022679"/>
    </source>
</evidence>
<reference evidence="11 12" key="1">
    <citation type="submission" date="2018-09" db="EMBL/GenBank/DDBJ databases">
        <authorList>
            <person name="Livingstone P.G."/>
            <person name="Whitworth D.E."/>
        </authorList>
    </citation>
    <scope>NUCLEOTIDE SEQUENCE [LARGE SCALE GENOMIC DNA]</scope>
    <source>
        <strain evidence="11 12">CA031B</strain>
    </source>
</reference>
<evidence type="ECO:0000313" key="11">
    <source>
        <dbReference type="EMBL" id="RKI17301.1"/>
    </source>
</evidence>
<comment type="subcellular location">
    <subcellularLocation>
        <location evidence="1">Endoplasmic reticulum membrane</location>
        <topology evidence="1">Multi-pass membrane protein</topology>
    </subcellularLocation>
</comment>
<comment type="pathway">
    <text evidence="2">Protein modification; protein glycosylation.</text>
</comment>
<feature type="transmembrane region" description="Helical" evidence="10">
    <location>
        <begin position="261"/>
        <end position="283"/>
    </location>
</feature>
<evidence type="ECO:0000256" key="3">
    <source>
        <dbReference type="ARBA" id="ARBA00022676"/>
    </source>
</evidence>
<feature type="transmembrane region" description="Helical" evidence="10">
    <location>
        <begin position="381"/>
        <end position="408"/>
    </location>
</feature>
<dbReference type="EMBL" id="RAWI01000003">
    <property type="protein sequence ID" value="RKI17301.1"/>
    <property type="molecule type" value="Genomic_DNA"/>
</dbReference>
<evidence type="ECO:0000256" key="1">
    <source>
        <dbReference type="ARBA" id="ARBA00004477"/>
    </source>
</evidence>
<evidence type="ECO:0000256" key="10">
    <source>
        <dbReference type="SAM" id="Phobius"/>
    </source>
</evidence>
<feature type="transmembrane region" description="Helical" evidence="10">
    <location>
        <begin position="80"/>
        <end position="100"/>
    </location>
</feature>
<feature type="transmembrane region" description="Helical" evidence="10">
    <location>
        <begin position="351"/>
        <end position="369"/>
    </location>
</feature>
<evidence type="ECO:0000256" key="6">
    <source>
        <dbReference type="ARBA" id="ARBA00022824"/>
    </source>
</evidence>
<protein>
    <recommendedName>
        <fullName evidence="13">Glycosyltransferase RgtA/B/C/D-like domain-containing protein</fullName>
    </recommendedName>
</protein>
<evidence type="ECO:0000256" key="2">
    <source>
        <dbReference type="ARBA" id="ARBA00004922"/>
    </source>
</evidence>
<evidence type="ECO:0000256" key="7">
    <source>
        <dbReference type="ARBA" id="ARBA00022989"/>
    </source>
</evidence>
<keyword evidence="3" id="KW-0328">Glycosyltransferase</keyword>
<feature type="transmembrane region" description="Helical" evidence="10">
    <location>
        <begin position="228"/>
        <end position="249"/>
    </location>
</feature>
<keyword evidence="7 10" id="KW-1133">Transmembrane helix</keyword>
<gene>
    <name evidence="11" type="ORF">D7Y13_00890</name>
</gene>
<evidence type="ECO:0000313" key="12">
    <source>
        <dbReference type="Proteomes" id="UP000278907"/>
    </source>
</evidence>
<feature type="transmembrane region" description="Helical" evidence="10">
    <location>
        <begin position="420"/>
        <end position="437"/>
    </location>
</feature>
<feature type="transmembrane region" description="Helical" evidence="10">
    <location>
        <begin position="181"/>
        <end position="208"/>
    </location>
</feature>
<dbReference type="Proteomes" id="UP000278907">
    <property type="component" value="Unassembled WGS sequence"/>
</dbReference>
<sequence length="444" mass="48868">MSMMDTERAPAGALPHSPEAASPPLVTSWIGSRAETLGAAAIIILTCLWAFLRLRNGEVAADEGVHGLQIVTLAGGKLEIAKGLTMFPGYHVVLVLLAGLTGARTSTGIRTLSILVSLPVIPIFYLLMRQVNPRFSAVATLQLAFLPILFPFFFLLYTDAFSLLLVLVSVLLVLRQRRKAAAAVAIFSVLVRQTNIICLAFVLGLAYLEDHGLTLSRQQLVSFLRRHLLFVVGLVGFAAFVVFNGGVAVGDRSAHPLKFTLGNVYLFLFLYFFLSLPTNLAALPAALSGLKDKRVLAFAVLLYGVFMYTFVNTHPYNQLSVEAFRFSDDAKFVGQAPFLRNQLLHIATQGALPKTLFFIPVLLSSLLLLKLKLVQPRFLLIYPLTLLLLTPSWLIEQRYCLVPLALLLMARERTSPKLEYATAALAFVGAVFFAYGIDQYLFFL</sequence>
<feature type="transmembrane region" description="Helical" evidence="10">
    <location>
        <begin position="295"/>
        <end position="311"/>
    </location>
</feature>
<dbReference type="Pfam" id="PF04922">
    <property type="entry name" value="DIE2_ALG10"/>
    <property type="match status" value="2"/>
</dbReference>
<feature type="transmembrane region" description="Helical" evidence="10">
    <location>
        <begin position="34"/>
        <end position="52"/>
    </location>
</feature>
<dbReference type="PANTHER" id="PTHR12989">
    <property type="entry name" value="ALPHA-1,2-GLUCOSYLTRANSFERASE ALG10"/>
    <property type="match status" value="1"/>
</dbReference>
<accession>A0ABX9QR21</accession>
<feature type="transmembrane region" description="Helical" evidence="10">
    <location>
        <begin position="112"/>
        <end position="128"/>
    </location>
</feature>
<evidence type="ECO:0008006" key="13">
    <source>
        <dbReference type="Google" id="ProtNLM"/>
    </source>
</evidence>
<keyword evidence="6" id="KW-0256">Endoplasmic reticulum</keyword>
<evidence type="ECO:0000256" key="5">
    <source>
        <dbReference type="ARBA" id="ARBA00022692"/>
    </source>
</evidence>
<dbReference type="PANTHER" id="PTHR12989:SF10">
    <property type="entry name" value="DOL-P-GLC:GLC(2)MAN(9)GLCNAC(2)-PP-DOL ALPHA-1,2-GLUCOSYLTRANSFERASE-RELATED"/>
    <property type="match status" value="1"/>
</dbReference>
<name>A0ABX9QR21_9BACT</name>
<organism evidence="11 12">
    <name type="scientific">Corallococcus praedator</name>
    <dbReference type="NCBI Taxonomy" id="2316724"/>
    <lineage>
        <taxon>Bacteria</taxon>
        <taxon>Pseudomonadati</taxon>
        <taxon>Myxococcota</taxon>
        <taxon>Myxococcia</taxon>
        <taxon>Myxococcales</taxon>
        <taxon>Cystobacterineae</taxon>
        <taxon>Myxococcaceae</taxon>
        <taxon>Corallococcus</taxon>
    </lineage>
</organism>
<dbReference type="InterPro" id="IPR016900">
    <property type="entry name" value="Alg10"/>
</dbReference>
<keyword evidence="4" id="KW-0808">Transferase</keyword>
<feature type="region of interest" description="Disordered" evidence="9">
    <location>
        <begin position="1"/>
        <end position="22"/>
    </location>
</feature>
<evidence type="ECO:0000256" key="8">
    <source>
        <dbReference type="ARBA" id="ARBA00023136"/>
    </source>
</evidence>